<dbReference type="SUPFAM" id="SSF48371">
    <property type="entry name" value="ARM repeat"/>
    <property type="match status" value="1"/>
</dbReference>
<keyword evidence="4" id="KW-1185">Reference proteome</keyword>
<dbReference type="Gene3D" id="1.25.10.10">
    <property type="entry name" value="Leucine-rich Repeat Variant"/>
    <property type="match status" value="1"/>
</dbReference>
<sequence length="980" mass="111096">MSGTHSFNDKLLYLNESLSRVNLNFQEVNVLLDDLNAFHNNDINKIDGEELERQLVKCCTSIPKNNSLLVAKSCNLLLNLLKKHKIVFGKESLISILKWINAAALQSSDIAFLDILQVLNGIIRAHSTFFSENGDTKVPILYEKLELLTNVMQPNDVKMWRVFCLQSLAKTVFKEDRIRVINELLNIVQSQFTDNLIHAKLLRVVVETLDCLCPKGNTKWLLDKLNDIMCVVLASSVLGFSCNEPFKKMLVLPSTSLARDSTKPDADTSANKKKHKAKVKRISWNEKSDEDLEIQAVCNLDVYQVGGLTSDSDLSDGEGGKVINLTKEQAKTRHATFNLIIRLANILKWKQLYGYYHPLLSTLILCLRMESVIKVKIGILAAIAALLHHSKPVLALAQHSVSTSFMAFSESLSELITSLHTCLGSCLSGTPSSVLPPLLHTTATLISVSPYHRLRPSLLSNIFYSLQPYLLHKDPDVCEGGLKCLYEIVCIEPHIAEQKEILKGLKEVEVSQTSYWILSLTAALLEDSTCKQKVRIICWQILGILCKHHFYIIQDNIQFMDKIYFSNLSRASLEEQTHVVIALNKFLEQLIGKSELELYNKQVWNKLMEGPLISLLQSPDQIACEACDCLANMGPIIFNSLKQEEQILIITLIFGCVNHEKPKVRVAAVHTLGIFLLFPQLSQEQFLYDARDLLEKSLSDSYVMVRIKAAWAIGNLVDLLINNESTEFLNHFNMKKLLSTCLTVVKDDELVKSNILRAIGYILSILSKEDLKDIQCRNLLEKAVQFFLKCTSSGTKMKMRWNACYAVGTMLGNVELYNHSEKWMGSLLKTLCNLIVSCNNFKVRANATTALCNIRRRTYFCNHYSFVFMSLLDGLENAANMTDFKEYKHQDSLKQHLCTAICHLITLMEVEDIMEIERIMALRMENVKQHFIYFQKNTPPEKTGIMITAANHIKNLSLVPDVHPHRGFLNDFKKIFCIVQ</sequence>
<evidence type="ECO:0000313" key="4">
    <source>
        <dbReference type="Proteomes" id="UP001152798"/>
    </source>
</evidence>
<evidence type="ECO:0000259" key="2">
    <source>
        <dbReference type="Pfam" id="PF13251"/>
    </source>
</evidence>
<dbReference type="PANTHER" id="PTHR13366:SF0">
    <property type="entry name" value="HEAT REPEAT-CONTAINING PROTEIN 6"/>
    <property type="match status" value="1"/>
</dbReference>
<organism evidence="3 4">
    <name type="scientific">Nezara viridula</name>
    <name type="common">Southern green stink bug</name>
    <name type="synonym">Cimex viridulus</name>
    <dbReference type="NCBI Taxonomy" id="85310"/>
    <lineage>
        <taxon>Eukaryota</taxon>
        <taxon>Metazoa</taxon>
        <taxon>Ecdysozoa</taxon>
        <taxon>Arthropoda</taxon>
        <taxon>Hexapoda</taxon>
        <taxon>Insecta</taxon>
        <taxon>Pterygota</taxon>
        <taxon>Neoptera</taxon>
        <taxon>Paraneoptera</taxon>
        <taxon>Hemiptera</taxon>
        <taxon>Heteroptera</taxon>
        <taxon>Panheteroptera</taxon>
        <taxon>Pentatomomorpha</taxon>
        <taxon>Pentatomoidea</taxon>
        <taxon>Pentatomidae</taxon>
        <taxon>Pentatominae</taxon>
        <taxon>Nezara</taxon>
    </lineage>
</organism>
<dbReference type="InterPro" id="IPR011989">
    <property type="entry name" value="ARM-like"/>
</dbReference>
<proteinExistence type="predicted"/>
<feature type="domain" description="DUF4042" evidence="2">
    <location>
        <begin position="331"/>
        <end position="491"/>
    </location>
</feature>
<dbReference type="Pfam" id="PF13251">
    <property type="entry name" value="DUF4042"/>
    <property type="match status" value="1"/>
</dbReference>
<evidence type="ECO:0000313" key="3">
    <source>
        <dbReference type="EMBL" id="CAH1402190.1"/>
    </source>
</evidence>
<dbReference type="EMBL" id="OV725081">
    <property type="protein sequence ID" value="CAH1402190.1"/>
    <property type="molecule type" value="Genomic_DNA"/>
</dbReference>
<dbReference type="AlphaFoldDB" id="A0A9P0MRQ3"/>
<gene>
    <name evidence="3" type="ORF">NEZAVI_LOCUS11062</name>
</gene>
<accession>A0A9P0MRQ3</accession>
<dbReference type="Proteomes" id="UP001152798">
    <property type="component" value="Chromosome 5"/>
</dbReference>
<dbReference type="InterPro" id="IPR052107">
    <property type="entry name" value="HEAT6"/>
</dbReference>
<name>A0A9P0MRQ3_NEZVI</name>
<reference evidence="3" key="1">
    <citation type="submission" date="2022-01" db="EMBL/GenBank/DDBJ databases">
        <authorList>
            <person name="King R."/>
        </authorList>
    </citation>
    <scope>NUCLEOTIDE SEQUENCE</scope>
</reference>
<dbReference type="OrthoDB" id="66533at2759"/>
<dbReference type="PANTHER" id="PTHR13366">
    <property type="entry name" value="MALARIA ANTIGEN-RELATED"/>
    <property type="match status" value="1"/>
</dbReference>
<evidence type="ECO:0000256" key="1">
    <source>
        <dbReference type="ARBA" id="ARBA00015263"/>
    </source>
</evidence>
<dbReference type="InterPro" id="IPR016024">
    <property type="entry name" value="ARM-type_fold"/>
</dbReference>
<dbReference type="InterPro" id="IPR025283">
    <property type="entry name" value="DUF4042"/>
</dbReference>
<protein>
    <recommendedName>
        <fullName evidence="1">HEAT repeat-containing protein 6</fullName>
    </recommendedName>
</protein>